<evidence type="ECO:0000256" key="4">
    <source>
        <dbReference type="ARBA" id="ARBA00012564"/>
    </source>
</evidence>
<dbReference type="InterPro" id="IPR011989">
    <property type="entry name" value="ARM-like"/>
</dbReference>
<evidence type="ECO:0000256" key="10">
    <source>
        <dbReference type="ARBA" id="ARBA00022833"/>
    </source>
</evidence>
<dbReference type="InterPro" id="IPR045357">
    <property type="entry name" value="Aminopeptidase_N-like_N"/>
</dbReference>
<keyword evidence="8" id="KW-0479">Metal-binding</keyword>
<proteinExistence type="inferred from homology"/>
<evidence type="ECO:0000256" key="11">
    <source>
        <dbReference type="ARBA" id="ARBA00023049"/>
    </source>
</evidence>
<dbReference type="Pfam" id="PF13646">
    <property type="entry name" value="HEAT_2"/>
    <property type="match status" value="1"/>
</dbReference>
<protein>
    <recommendedName>
        <fullName evidence="5">Aminopeptidase N</fullName>
        <ecNumber evidence="4">3.4.11.2</ecNumber>
    </recommendedName>
</protein>
<dbReference type="SUPFAM" id="SSF55486">
    <property type="entry name" value="Metalloproteases ('zincins'), catalytic domain"/>
    <property type="match status" value="1"/>
</dbReference>
<keyword evidence="11" id="KW-0482">Metalloprotease</keyword>
<dbReference type="Gene3D" id="2.60.40.1730">
    <property type="entry name" value="tricorn interacting facor f3 domain"/>
    <property type="match status" value="1"/>
</dbReference>
<gene>
    <name evidence="14" type="ORF">FRY74_10285</name>
</gene>
<evidence type="ECO:0000256" key="6">
    <source>
        <dbReference type="ARBA" id="ARBA00022438"/>
    </source>
</evidence>
<dbReference type="Gene3D" id="1.10.390.10">
    <property type="entry name" value="Neutral Protease Domain 2"/>
    <property type="match status" value="1"/>
</dbReference>
<evidence type="ECO:0000313" key="14">
    <source>
        <dbReference type="EMBL" id="TXB64830.1"/>
    </source>
</evidence>
<evidence type="ECO:0000256" key="9">
    <source>
        <dbReference type="ARBA" id="ARBA00022801"/>
    </source>
</evidence>
<dbReference type="PRINTS" id="PR00756">
    <property type="entry name" value="ALADIPTASE"/>
</dbReference>
<organism evidence="14 15">
    <name type="scientific">Vicingus serpentipes</name>
    <dbReference type="NCBI Taxonomy" id="1926625"/>
    <lineage>
        <taxon>Bacteria</taxon>
        <taxon>Pseudomonadati</taxon>
        <taxon>Bacteroidota</taxon>
        <taxon>Flavobacteriia</taxon>
        <taxon>Flavobacteriales</taxon>
        <taxon>Vicingaceae</taxon>
        <taxon>Vicingus</taxon>
    </lineage>
</organism>
<dbReference type="OrthoDB" id="100605at2"/>
<dbReference type="GO" id="GO:0008270">
    <property type="term" value="F:zinc ion binding"/>
    <property type="evidence" value="ECO:0007669"/>
    <property type="project" value="InterPro"/>
</dbReference>
<evidence type="ECO:0000259" key="13">
    <source>
        <dbReference type="Pfam" id="PF17900"/>
    </source>
</evidence>
<dbReference type="PANTHER" id="PTHR11533">
    <property type="entry name" value="PROTEASE M1 ZINC METALLOPROTEASE"/>
    <property type="match status" value="1"/>
</dbReference>
<keyword evidence="6" id="KW-0031">Aminopeptidase</keyword>
<comment type="cofactor">
    <cofactor evidence="2">
        <name>Zn(2+)</name>
        <dbReference type="ChEBI" id="CHEBI:29105"/>
    </cofactor>
</comment>
<evidence type="ECO:0000256" key="7">
    <source>
        <dbReference type="ARBA" id="ARBA00022670"/>
    </source>
</evidence>
<evidence type="ECO:0000259" key="12">
    <source>
        <dbReference type="Pfam" id="PF01433"/>
    </source>
</evidence>
<dbReference type="RefSeq" id="WP_147101161.1">
    <property type="nucleotide sequence ID" value="NZ_VOOS01000004.1"/>
</dbReference>
<evidence type="ECO:0000256" key="1">
    <source>
        <dbReference type="ARBA" id="ARBA00000098"/>
    </source>
</evidence>
<dbReference type="AlphaFoldDB" id="A0A5C6RT56"/>
<dbReference type="InterPro" id="IPR001930">
    <property type="entry name" value="Peptidase_M1"/>
</dbReference>
<dbReference type="EMBL" id="VOOS01000004">
    <property type="protein sequence ID" value="TXB64830.1"/>
    <property type="molecule type" value="Genomic_DNA"/>
</dbReference>
<dbReference type="PROSITE" id="PS51257">
    <property type="entry name" value="PROKAR_LIPOPROTEIN"/>
    <property type="match status" value="1"/>
</dbReference>
<dbReference type="SUPFAM" id="SSF63737">
    <property type="entry name" value="Leukotriene A4 hydrolase N-terminal domain"/>
    <property type="match status" value="1"/>
</dbReference>
<comment type="caution">
    <text evidence="14">The sequence shown here is derived from an EMBL/GenBank/DDBJ whole genome shotgun (WGS) entry which is preliminary data.</text>
</comment>
<dbReference type="GO" id="GO:0005737">
    <property type="term" value="C:cytoplasm"/>
    <property type="evidence" value="ECO:0007669"/>
    <property type="project" value="TreeGrafter"/>
</dbReference>
<dbReference type="GO" id="GO:0016020">
    <property type="term" value="C:membrane"/>
    <property type="evidence" value="ECO:0007669"/>
    <property type="project" value="TreeGrafter"/>
</dbReference>
<evidence type="ECO:0000256" key="5">
    <source>
        <dbReference type="ARBA" id="ARBA00015611"/>
    </source>
</evidence>
<evidence type="ECO:0000313" key="15">
    <source>
        <dbReference type="Proteomes" id="UP000321721"/>
    </source>
</evidence>
<feature type="domain" description="Aminopeptidase N-like N-terminal" evidence="13">
    <location>
        <begin position="57"/>
        <end position="245"/>
    </location>
</feature>
<dbReference type="GO" id="GO:0042277">
    <property type="term" value="F:peptide binding"/>
    <property type="evidence" value="ECO:0007669"/>
    <property type="project" value="TreeGrafter"/>
</dbReference>
<dbReference type="InterPro" id="IPR050344">
    <property type="entry name" value="Peptidase_M1_aminopeptidases"/>
</dbReference>
<keyword evidence="10" id="KW-0862">Zinc</keyword>
<dbReference type="GO" id="GO:0005615">
    <property type="term" value="C:extracellular space"/>
    <property type="evidence" value="ECO:0007669"/>
    <property type="project" value="TreeGrafter"/>
</dbReference>
<keyword evidence="15" id="KW-1185">Reference proteome</keyword>
<dbReference type="EC" id="3.4.11.2" evidence="4"/>
<keyword evidence="9" id="KW-0378">Hydrolase</keyword>
<comment type="catalytic activity">
    <reaction evidence="1">
        <text>Release of an N-terminal amino acid, Xaa-|-Yaa- from a peptide, amide or arylamide. Xaa is preferably Ala, but may be most amino acids including Pro (slow action). When a terminal hydrophobic residue is followed by a prolyl residue, the two may be released as an intact Xaa-Pro dipeptide.</text>
        <dbReference type="EC" id="3.4.11.2"/>
    </reaction>
</comment>
<keyword evidence="7" id="KW-0645">Protease</keyword>
<dbReference type="GO" id="GO:0016285">
    <property type="term" value="F:alanyl aminopeptidase activity"/>
    <property type="evidence" value="ECO:0007669"/>
    <property type="project" value="UniProtKB-EC"/>
</dbReference>
<dbReference type="Pfam" id="PF01433">
    <property type="entry name" value="Peptidase_M1"/>
    <property type="match status" value="1"/>
</dbReference>
<dbReference type="InterPro" id="IPR014782">
    <property type="entry name" value="Peptidase_M1_dom"/>
</dbReference>
<reference evidence="14 15" key="1">
    <citation type="submission" date="2019-08" db="EMBL/GenBank/DDBJ databases">
        <title>Genome of Vicingus serpentipes NCIMB 15042.</title>
        <authorList>
            <person name="Bowman J.P."/>
        </authorList>
    </citation>
    <scope>NUCLEOTIDE SEQUENCE [LARGE SCALE GENOMIC DNA]</scope>
    <source>
        <strain evidence="14 15">NCIMB 15042</strain>
    </source>
</reference>
<name>A0A5C6RT56_9FLAO</name>
<dbReference type="Pfam" id="PF17900">
    <property type="entry name" value="Peptidase_M1_N"/>
    <property type="match status" value="1"/>
</dbReference>
<dbReference type="GO" id="GO:0006508">
    <property type="term" value="P:proteolysis"/>
    <property type="evidence" value="ECO:0007669"/>
    <property type="project" value="UniProtKB-KW"/>
</dbReference>
<comment type="similarity">
    <text evidence="3">Belongs to the peptidase M1 family.</text>
</comment>
<feature type="domain" description="Peptidase M1 membrane alanine aminopeptidase" evidence="12">
    <location>
        <begin position="283"/>
        <end position="489"/>
    </location>
</feature>
<evidence type="ECO:0000256" key="3">
    <source>
        <dbReference type="ARBA" id="ARBA00010136"/>
    </source>
</evidence>
<evidence type="ECO:0000256" key="8">
    <source>
        <dbReference type="ARBA" id="ARBA00022723"/>
    </source>
</evidence>
<dbReference type="GO" id="GO:0043171">
    <property type="term" value="P:peptide catabolic process"/>
    <property type="evidence" value="ECO:0007669"/>
    <property type="project" value="TreeGrafter"/>
</dbReference>
<dbReference type="GO" id="GO:0070006">
    <property type="term" value="F:metalloaminopeptidase activity"/>
    <property type="evidence" value="ECO:0007669"/>
    <property type="project" value="TreeGrafter"/>
</dbReference>
<dbReference type="InterPro" id="IPR042097">
    <property type="entry name" value="Aminopeptidase_N-like_N_sf"/>
</dbReference>
<dbReference type="Proteomes" id="UP000321721">
    <property type="component" value="Unassembled WGS sequence"/>
</dbReference>
<evidence type="ECO:0000256" key="2">
    <source>
        <dbReference type="ARBA" id="ARBA00001947"/>
    </source>
</evidence>
<accession>A0A5C6RT56</accession>
<dbReference type="InterPro" id="IPR016024">
    <property type="entry name" value="ARM-type_fold"/>
</dbReference>
<dbReference type="CDD" id="cd09603">
    <property type="entry name" value="M1_APN_like"/>
    <property type="match status" value="1"/>
</dbReference>
<dbReference type="InterPro" id="IPR027268">
    <property type="entry name" value="Peptidase_M4/M1_CTD_sf"/>
</dbReference>
<dbReference type="PANTHER" id="PTHR11533:SF174">
    <property type="entry name" value="PUROMYCIN-SENSITIVE AMINOPEPTIDASE-RELATED"/>
    <property type="match status" value="1"/>
</dbReference>
<sequence>MTNKALLIASAMLFIFGCKPTETINLPEQVIEINDPNKLPERAVYQASNTKLFDLLHTKLDVKFNWEKAYLYGKAELTLKPYFHANNTLALNARGFDINKVQLVGEENIDLKYNYDGLMLIVDLDKEYTRNDTLKLFVDYTAKPDELTLGGSDAISSDKGLYFINPRGEEKDKPQQIWTQGETQSNSAWFPTIDSPNERCTGEIAITVEDKYKTLSNGILNLQTINADGTRTDYWEMDQPHAPYLFMMAIGEFSVTKETWNGIDVDYYLEKDYAPYANDIFGLTTEMLEFYSKRLGVTYPWKKYSQIVVRDYVSGAMENTTAVIHGEFVQQTKRELIDGSAGEDVIAHELFHHWFGDLVTCESWSNLPLNESFATYGEYLWNEYKYGLDKADYGLRNDLSSYLQEAQDKQVDMIRFDFEAREDMFDAHSYQKGGRILHMLRNYLGDDAFFESLKYYLNKHQFTDVEMHELRIACEDVSGEDLNWFFNQWFYASGHPMLNINYEYNDSLKIQNIYINQEQNFNTTPLYKLPIAIDIYVEGKVERKEVVIDKALNVFSYEMSSKPDLVNVDGDKMLLCEKVDSHTNEEWVYMYANAPKYLDRYEAIKKLAEVNEPFATKIIIDAVGDKFEHIRRTAIRSLDNAIKTSPDEVKAKLIALINIEENTRVKGDAIGVLAKHFSDDAATIEIVKKGVEEDSYYIAGKSLNALAYSSKEDALTYAKKYEKETNVSLINAVATVYEKHGGPEQNKFFIEKYPQLNGFGKYNFISSYGNYLQKQPDNVIEEALPLLEEVSIKEEAWWMRMTGINAVAELENKYVQQIIDYKTDLKTLKPDSQEAVDLNTKIEIAEKQQKQLMTIINKVKETETNPRLKQILGIK</sequence>
<dbReference type="Gene3D" id="1.25.10.10">
    <property type="entry name" value="Leucine-rich Repeat Variant"/>
    <property type="match status" value="1"/>
</dbReference>
<dbReference type="SUPFAM" id="SSF48371">
    <property type="entry name" value="ARM repeat"/>
    <property type="match status" value="1"/>
</dbReference>